<dbReference type="Pfam" id="PF03928">
    <property type="entry name" value="HbpS-like"/>
    <property type="match status" value="1"/>
</dbReference>
<feature type="signal peptide" evidence="1">
    <location>
        <begin position="1"/>
        <end position="22"/>
    </location>
</feature>
<sequence>MKKIITTLTVLSLLLVNSALYASNLLTNAPVLTLDGAKVIAAAAAKKAQTENWNVVIVISDAAGNVKYLERMEDVQLSGLEVAIEKAKTAVLYRRPSQVFEERARAGDTPITMLPDVLPFAGGLPIIIDGQLVGAIGVSGVKPTQDAEIAQAGIDALLKQLKK</sequence>
<keyword evidence="1" id="KW-0732">Signal</keyword>
<keyword evidence="3" id="KW-1185">Reference proteome</keyword>
<evidence type="ECO:0000313" key="3">
    <source>
        <dbReference type="Proteomes" id="UP000815846"/>
    </source>
</evidence>
<accession>A0ABY3MV85</accession>
<evidence type="ECO:0000313" key="2">
    <source>
        <dbReference type="EMBL" id="TYK65123.1"/>
    </source>
</evidence>
<dbReference type="EMBL" id="PJAI02000014">
    <property type="protein sequence ID" value="TYK65123.1"/>
    <property type="molecule type" value="Genomic_DNA"/>
</dbReference>
<evidence type="ECO:0000256" key="1">
    <source>
        <dbReference type="SAM" id="SignalP"/>
    </source>
</evidence>
<reference evidence="2 3" key="1">
    <citation type="submission" date="2019-08" db="EMBL/GenBank/DDBJ databases">
        <title>Microbe sample from Colwellia echini.</title>
        <authorList>
            <person name="Christiansen L."/>
            <person name="Pathiraja D."/>
            <person name="Schultz-Johansen M."/>
            <person name="Choi I.-G."/>
            <person name="Stougaard P."/>
        </authorList>
    </citation>
    <scope>NUCLEOTIDE SEQUENCE [LARGE SCALE GENOMIC DNA]</scope>
    <source>
        <strain evidence="2 3">A3</strain>
    </source>
</reference>
<dbReference type="Proteomes" id="UP000815846">
    <property type="component" value="Unassembled WGS sequence"/>
</dbReference>
<dbReference type="PANTHER" id="PTHR34309:SF1">
    <property type="entry name" value="PROTEIN GLCG"/>
    <property type="match status" value="1"/>
</dbReference>
<protein>
    <submittedName>
        <fullName evidence="2">Heme-binding protein</fullName>
    </submittedName>
</protein>
<dbReference type="Gene3D" id="3.30.450.150">
    <property type="entry name" value="Haem-degrading domain"/>
    <property type="match status" value="1"/>
</dbReference>
<dbReference type="InterPro" id="IPR052517">
    <property type="entry name" value="GlcG_carb_metab_protein"/>
</dbReference>
<organism evidence="2 3">
    <name type="scientific">Colwellia echini</name>
    <dbReference type="NCBI Taxonomy" id="1982103"/>
    <lineage>
        <taxon>Bacteria</taxon>
        <taxon>Pseudomonadati</taxon>
        <taxon>Pseudomonadota</taxon>
        <taxon>Gammaproteobacteria</taxon>
        <taxon>Alteromonadales</taxon>
        <taxon>Colwelliaceae</taxon>
        <taxon>Colwellia</taxon>
    </lineage>
</organism>
<dbReference type="InterPro" id="IPR005624">
    <property type="entry name" value="PduO/GlcC-like"/>
</dbReference>
<name>A0ABY3MV85_9GAMM</name>
<dbReference type="SUPFAM" id="SSF143744">
    <property type="entry name" value="GlcG-like"/>
    <property type="match status" value="1"/>
</dbReference>
<feature type="chain" id="PRO_5047272097" evidence="1">
    <location>
        <begin position="23"/>
        <end position="163"/>
    </location>
</feature>
<dbReference type="InterPro" id="IPR038084">
    <property type="entry name" value="PduO/GlcC-like_sf"/>
</dbReference>
<comment type="caution">
    <text evidence="2">The sequence shown here is derived from an EMBL/GenBank/DDBJ whole genome shotgun (WGS) entry which is preliminary data.</text>
</comment>
<proteinExistence type="predicted"/>
<dbReference type="PANTHER" id="PTHR34309">
    <property type="entry name" value="SLR1406 PROTEIN"/>
    <property type="match status" value="1"/>
</dbReference>
<gene>
    <name evidence="2" type="ORF">CWS31_012380</name>
</gene>